<evidence type="ECO:0000313" key="4">
    <source>
        <dbReference type="Proteomes" id="UP000441102"/>
    </source>
</evidence>
<reference evidence="3 4" key="1">
    <citation type="submission" date="2019-09" db="EMBL/GenBank/DDBJ databases">
        <title>Taxonomic organization of the family Brucellaceae based on a phylogenomic approach.</title>
        <authorList>
            <person name="Leclercq S."/>
            <person name="Cloeckaert A."/>
            <person name="Zygmunt M.S."/>
        </authorList>
    </citation>
    <scope>NUCLEOTIDE SEQUENCE [LARGE SCALE GENOMIC DNA]</scope>
    <source>
        <strain evidence="3 4">CCUG 34461</strain>
    </source>
</reference>
<sequence>MLEAIGRAEDRLARLDEAVRRSQVGPGFVERGHFFDSAASMWISGELVHVEDLVLHDAHTGVRTPTHELTIAHAVLRSRRRIAGADPDWAVSAAGISKLAGIKAEGTDDGFGDGASNGEGEGAPCAEEVGDGDQRDDFAAIDALLDRSERLLDQVAQRREPVSAKTTSLMVGELVVRDADWDERDRVRSWSELLPKVERFPPALGAALLYDAWEAIEPMQRQNWLGGQLASAYLRTRGKMTSHLPAFNIGLKAIPRERRRASSRATRLVAFLDAMSAAADAGTKELARLGLAREQMERTLRGRRSSSNLSVVIDLVLSQPMVSTEMIARAAGVTPRGALNLIAELRVREMTGRGRYRAWGVL</sequence>
<name>A0A6I0DI05_BRUAN</name>
<protein>
    <submittedName>
        <fullName evidence="3">DUF1612 domain-containing protein</fullName>
    </submittedName>
</protein>
<evidence type="ECO:0000313" key="3">
    <source>
        <dbReference type="EMBL" id="KAB2791395.1"/>
    </source>
</evidence>
<feature type="domain" description="HTH DNA binding" evidence="2">
    <location>
        <begin position="310"/>
        <end position="362"/>
    </location>
</feature>
<proteinExistence type="predicted"/>
<accession>A0A6I0DI05</accession>
<feature type="domain" description="DUF1612" evidence="1">
    <location>
        <begin position="175"/>
        <end position="300"/>
    </location>
</feature>
<evidence type="ECO:0000259" key="2">
    <source>
        <dbReference type="Pfam" id="PF11972"/>
    </source>
</evidence>
<organism evidence="3 4">
    <name type="scientific">Brucella anthropi</name>
    <name type="common">Ochrobactrum anthropi</name>
    <dbReference type="NCBI Taxonomy" id="529"/>
    <lineage>
        <taxon>Bacteria</taxon>
        <taxon>Pseudomonadati</taxon>
        <taxon>Pseudomonadota</taxon>
        <taxon>Alphaproteobacteria</taxon>
        <taxon>Hyphomicrobiales</taxon>
        <taxon>Brucellaceae</taxon>
        <taxon>Brucella/Ochrobactrum group</taxon>
        <taxon>Brucella</taxon>
    </lineage>
</organism>
<dbReference type="Proteomes" id="UP000441102">
    <property type="component" value="Unassembled WGS sequence"/>
</dbReference>
<dbReference type="InterPro" id="IPR048017">
    <property type="entry name" value="Y4cF-like"/>
</dbReference>
<evidence type="ECO:0000259" key="1">
    <source>
        <dbReference type="Pfam" id="PF07756"/>
    </source>
</evidence>
<dbReference type="Pfam" id="PF07756">
    <property type="entry name" value="DUF1612"/>
    <property type="match status" value="1"/>
</dbReference>
<dbReference type="NCBIfam" id="NF040876">
    <property type="entry name" value="RHE_PE00001_fam"/>
    <property type="match status" value="1"/>
</dbReference>
<gene>
    <name evidence="3" type="ORF">F9L06_23445</name>
</gene>
<dbReference type="Pfam" id="PF11972">
    <property type="entry name" value="HTH_13"/>
    <property type="match status" value="1"/>
</dbReference>
<comment type="caution">
    <text evidence="3">The sequence shown here is derived from an EMBL/GenBank/DDBJ whole genome shotgun (WGS) entry which is preliminary data.</text>
</comment>
<dbReference type="InterPro" id="IPR011670">
    <property type="entry name" value="DUF1612"/>
</dbReference>
<dbReference type="InterPro" id="IPR021068">
    <property type="entry name" value="HTH_DNA-bd"/>
</dbReference>
<dbReference type="AlphaFoldDB" id="A0A6I0DI05"/>
<dbReference type="EMBL" id="WBWX01000014">
    <property type="protein sequence ID" value="KAB2791395.1"/>
    <property type="molecule type" value="Genomic_DNA"/>
</dbReference>